<dbReference type="InterPro" id="IPR023827">
    <property type="entry name" value="Peptidase_S8_Asp-AS"/>
</dbReference>
<comment type="caution">
    <text evidence="10">The sequence shown here is derived from an EMBL/GenBank/DDBJ whole genome shotgun (WGS) entry which is preliminary data.</text>
</comment>
<keyword evidence="11" id="KW-1185">Reference proteome</keyword>
<dbReference type="InterPro" id="IPR015500">
    <property type="entry name" value="Peptidase_S8_subtilisin-rel"/>
</dbReference>
<dbReference type="EMBL" id="JAPTMY010000011">
    <property type="protein sequence ID" value="MCZ0857675.1"/>
    <property type="molecule type" value="Genomic_DNA"/>
</dbReference>
<dbReference type="InterPro" id="IPR022398">
    <property type="entry name" value="Peptidase_S8_His-AS"/>
</dbReference>
<name>A0ABT4I7G4_9ACTO</name>
<evidence type="ECO:0000256" key="8">
    <source>
        <dbReference type="SAM" id="SignalP"/>
    </source>
</evidence>
<gene>
    <name evidence="10" type="ORF">OHJ16_06415</name>
</gene>
<dbReference type="InterPro" id="IPR050131">
    <property type="entry name" value="Peptidase_S8_subtilisin-like"/>
</dbReference>
<evidence type="ECO:0000313" key="11">
    <source>
        <dbReference type="Proteomes" id="UP001072034"/>
    </source>
</evidence>
<evidence type="ECO:0000259" key="9">
    <source>
        <dbReference type="Pfam" id="PF00082"/>
    </source>
</evidence>
<dbReference type="PROSITE" id="PS51892">
    <property type="entry name" value="SUBTILASE"/>
    <property type="match status" value="1"/>
</dbReference>
<feature type="signal peptide" evidence="8">
    <location>
        <begin position="1"/>
        <end position="28"/>
    </location>
</feature>
<dbReference type="CDD" id="cd07496">
    <property type="entry name" value="Peptidases_S8_13"/>
    <property type="match status" value="1"/>
</dbReference>
<organism evidence="10 11">
    <name type="scientific">Actinomyces israelii</name>
    <dbReference type="NCBI Taxonomy" id="1659"/>
    <lineage>
        <taxon>Bacteria</taxon>
        <taxon>Bacillati</taxon>
        <taxon>Actinomycetota</taxon>
        <taxon>Actinomycetes</taxon>
        <taxon>Actinomycetales</taxon>
        <taxon>Actinomycetaceae</taxon>
        <taxon>Actinomyces</taxon>
    </lineage>
</organism>
<dbReference type="Pfam" id="PF00082">
    <property type="entry name" value="Peptidase_S8"/>
    <property type="match status" value="1"/>
</dbReference>
<feature type="compositionally biased region" description="Gly residues" evidence="7">
    <location>
        <begin position="512"/>
        <end position="526"/>
    </location>
</feature>
<reference evidence="10" key="1">
    <citation type="submission" date="2022-10" db="EMBL/GenBank/DDBJ databases">
        <title>Genome sequence of Actinomyces israelii ATCC 10048.</title>
        <authorList>
            <person name="Watt R.M."/>
            <person name="Tong W.M."/>
        </authorList>
    </citation>
    <scope>NUCLEOTIDE SEQUENCE</scope>
    <source>
        <strain evidence="10">ATCC 10048</strain>
    </source>
</reference>
<dbReference type="PROSITE" id="PS00136">
    <property type="entry name" value="SUBTILASE_ASP"/>
    <property type="match status" value="1"/>
</dbReference>
<feature type="active site" description="Charge relay system" evidence="5">
    <location>
        <position position="262"/>
    </location>
</feature>
<evidence type="ECO:0000256" key="1">
    <source>
        <dbReference type="ARBA" id="ARBA00011073"/>
    </source>
</evidence>
<feature type="compositionally biased region" description="Basic and acidic residues" evidence="7">
    <location>
        <begin position="531"/>
        <end position="543"/>
    </location>
</feature>
<feature type="compositionally biased region" description="Low complexity" evidence="7">
    <location>
        <begin position="501"/>
        <end position="511"/>
    </location>
</feature>
<dbReference type="PANTHER" id="PTHR43806">
    <property type="entry name" value="PEPTIDASE S8"/>
    <property type="match status" value="1"/>
</dbReference>
<sequence length="543" mass="54186">MRTVSRRRPALLALLCAFSLALTCTVSACSSSGSSTSGSGEALAPASPAATAAAASSDRFVITWAKGSEAASFIDSVDAYGVDIIGSLPQKDQDALRAAAEQASVVVEQATAHVGGLTTVKLSEALTPEKSRTFIDALTSSDSVETAEPELRVTALDTSAGTPNDEYFGYQWGLTAERHGVNATSAWSQSTGRGATVAVLDTGILPDHPDIGGQLLPGYDFISDSWTAGDDDGRDDDPTDMGDGVAANACGNGNKETKSTWHGSHVAGIIAASTDNSTGVAGVAPDAKILPVRVLGRCGGGTDLIDALTWASGGSVKGAPDNANPAQVINLSLGGSGTCPAYLQKAIDDAVDRGSIIVASAGNEDQDVSGVSPGGCENVITVGASNGNGARSFYSNYGTGVEVSAPGGDPDVDSGILSLSRQSAPGSPPYVFMAGTSQAAPHVAGTVALLKSVDPGLTTAKATTVLQDASQPLTSCDRGACGAGIVDAAAAVTALSSEQSPGGAPTEDPGPGEAGAGDGQGDGDSGGLRRNLGDLWDRISGDR</sequence>
<feature type="region of interest" description="Disordered" evidence="7">
    <location>
        <begin position="494"/>
        <end position="543"/>
    </location>
</feature>
<dbReference type="PROSITE" id="PS00137">
    <property type="entry name" value="SUBTILASE_HIS"/>
    <property type="match status" value="1"/>
</dbReference>
<dbReference type="InterPro" id="IPR034176">
    <property type="entry name" value="Peptidases_S8_13"/>
</dbReference>
<dbReference type="InterPro" id="IPR023828">
    <property type="entry name" value="Peptidase_S8_Ser-AS"/>
</dbReference>
<keyword evidence="4 5" id="KW-0720">Serine protease</keyword>
<feature type="active site" description="Charge relay system" evidence="5">
    <location>
        <position position="437"/>
    </location>
</feature>
<feature type="active site" description="Charge relay system" evidence="5">
    <location>
        <position position="201"/>
    </location>
</feature>
<feature type="chain" id="PRO_5046940722" evidence="8">
    <location>
        <begin position="29"/>
        <end position="543"/>
    </location>
</feature>
<evidence type="ECO:0000256" key="2">
    <source>
        <dbReference type="ARBA" id="ARBA00022670"/>
    </source>
</evidence>
<feature type="domain" description="Peptidase S8/S53" evidence="9">
    <location>
        <begin position="192"/>
        <end position="470"/>
    </location>
</feature>
<evidence type="ECO:0000256" key="7">
    <source>
        <dbReference type="SAM" id="MobiDB-lite"/>
    </source>
</evidence>
<proteinExistence type="inferred from homology"/>
<dbReference type="SUPFAM" id="SSF52743">
    <property type="entry name" value="Subtilisin-like"/>
    <property type="match status" value="1"/>
</dbReference>
<dbReference type="InterPro" id="IPR000209">
    <property type="entry name" value="Peptidase_S8/S53_dom"/>
</dbReference>
<dbReference type="Gene3D" id="3.40.50.200">
    <property type="entry name" value="Peptidase S8/S53 domain"/>
    <property type="match status" value="1"/>
</dbReference>
<dbReference type="PANTHER" id="PTHR43806:SF11">
    <property type="entry name" value="CEREVISIN-RELATED"/>
    <property type="match status" value="1"/>
</dbReference>
<protein>
    <submittedName>
        <fullName evidence="10">S8 family peptidase</fullName>
    </submittedName>
</protein>
<evidence type="ECO:0000256" key="5">
    <source>
        <dbReference type="PROSITE-ProRule" id="PRU01240"/>
    </source>
</evidence>
<keyword evidence="8" id="KW-0732">Signal</keyword>
<evidence type="ECO:0000313" key="10">
    <source>
        <dbReference type="EMBL" id="MCZ0857675.1"/>
    </source>
</evidence>
<dbReference type="RefSeq" id="WP_268917214.1">
    <property type="nucleotide sequence ID" value="NZ_JAPTMY010000011.1"/>
</dbReference>
<dbReference type="InterPro" id="IPR036852">
    <property type="entry name" value="Peptidase_S8/S53_dom_sf"/>
</dbReference>
<keyword evidence="2 5" id="KW-0645">Protease</keyword>
<accession>A0ABT4I7G4</accession>
<keyword evidence="3 5" id="KW-0378">Hydrolase</keyword>
<dbReference type="PROSITE" id="PS00138">
    <property type="entry name" value="SUBTILASE_SER"/>
    <property type="match status" value="1"/>
</dbReference>
<comment type="similarity">
    <text evidence="1 5 6">Belongs to the peptidase S8 family.</text>
</comment>
<dbReference type="PRINTS" id="PR00723">
    <property type="entry name" value="SUBTILISIN"/>
</dbReference>
<dbReference type="PROSITE" id="PS51257">
    <property type="entry name" value="PROKAR_LIPOPROTEIN"/>
    <property type="match status" value="1"/>
</dbReference>
<evidence type="ECO:0000256" key="3">
    <source>
        <dbReference type="ARBA" id="ARBA00022801"/>
    </source>
</evidence>
<evidence type="ECO:0000256" key="6">
    <source>
        <dbReference type="RuleBase" id="RU003355"/>
    </source>
</evidence>
<evidence type="ECO:0000256" key="4">
    <source>
        <dbReference type="ARBA" id="ARBA00022825"/>
    </source>
</evidence>
<dbReference type="Proteomes" id="UP001072034">
    <property type="component" value="Unassembled WGS sequence"/>
</dbReference>